<dbReference type="GO" id="GO:0000041">
    <property type="term" value="P:transition metal ion transport"/>
    <property type="evidence" value="ECO:0007669"/>
    <property type="project" value="InterPro"/>
</dbReference>
<gene>
    <name evidence="8" type="ORF">AMET1_1185</name>
</gene>
<dbReference type="OrthoDB" id="71235at2157"/>
<keyword evidence="3" id="KW-1003">Cell membrane</keyword>
<proteinExistence type="predicted"/>
<dbReference type="Pfam" id="PF01891">
    <property type="entry name" value="CbiM"/>
    <property type="match status" value="1"/>
</dbReference>
<dbReference type="PANTHER" id="PTHR34229:SF1">
    <property type="entry name" value="METAL TRANSPORT PROTEIN HI_1621-RELATED"/>
    <property type="match status" value="1"/>
</dbReference>
<evidence type="ECO:0000256" key="2">
    <source>
        <dbReference type="ARBA" id="ARBA00022448"/>
    </source>
</evidence>
<comment type="caution">
    <text evidence="8">The sequence shown here is derived from an EMBL/GenBank/DDBJ whole genome shotgun (WGS) entry which is preliminary data.</text>
</comment>
<keyword evidence="4 7" id="KW-0812">Transmembrane</keyword>
<feature type="transmembrane region" description="Helical" evidence="7">
    <location>
        <begin position="66"/>
        <end position="90"/>
    </location>
</feature>
<evidence type="ECO:0000256" key="5">
    <source>
        <dbReference type="ARBA" id="ARBA00022989"/>
    </source>
</evidence>
<feature type="transmembrane region" description="Helical" evidence="7">
    <location>
        <begin position="12"/>
        <end position="29"/>
    </location>
</feature>
<sequence>MHIADGVLAEPVWIAGIIITIALVLWSLRKIDRDDIPRIALITAALFVITYIHIPVGGSSAHLTMAGALGILLGSQAYLSATIIIILHAVTGHGGITTIGINTVFMGIPALIAYLMYVKGLNYINREHAEAILGGIVSAIGVVLVVTLAVASLIISEPLMDAGLTEMAYSLAVVHAPIILLEGIVLAVVIGYLAKVKPEMLVKTKN</sequence>
<keyword evidence="6 7" id="KW-0472">Membrane</keyword>
<dbReference type="RefSeq" id="WP_086637563.1">
    <property type="nucleotide sequence ID" value="NZ_MRZU01000004.1"/>
</dbReference>
<keyword evidence="9" id="KW-1185">Reference proteome</keyword>
<evidence type="ECO:0000256" key="6">
    <source>
        <dbReference type="ARBA" id="ARBA00023136"/>
    </source>
</evidence>
<dbReference type="Proteomes" id="UP000195137">
    <property type="component" value="Unassembled WGS sequence"/>
</dbReference>
<dbReference type="GO" id="GO:0005886">
    <property type="term" value="C:plasma membrane"/>
    <property type="evidence" value="ECO:0007669"/>
    <property type="project" value="UniProtKB-SubCell"/>
</dbReference>
<evidence type="ECO:0000256" key="1">
    <source>
        <dbReference type="ARBA" id="ARBA00004651"/>
    </source>
</evidence>
<feature type="transmembrane region" description="Helical" evidence="7">
    <location>
        <begin position="96"/>
        <end position="117"/>
    </location>
</feature>
<dbReference type="EMBL" id="MRZU01000004">
    <property type="protein sequence ID" value="OUJ18274.1"/>
    <property type="molecule type" value="Genomic_DNA"/>
</dbReference>
<organism evidence="8 9">
    <name type="scientific">Methanonatronarchaeum thermophilum</name>
    <dbReference type="NCBI Taxonomy" id="1927129"/>
    <lineage>
        <taxon>Archaea</taxon>
        <taxon>Methanobacteriati</taxon>
        <taxon>Methanobacteriota</taxon>
        <taxon>Methanonatronarchaeia</taxon>
        <taxon>Methanonatronarchaeales</taxon>
        <taxon>Methanonatronarchaeaceae</taxon>
        <taxon>Methanonatronarchaeum</taxon>
    </lineage>
</organism>
<evidence type="ECO:0000256" key="4">
    <source>
        <dbReference type="ARBA" id="ARBA00022692"/>
    </source>
</evidence>
<feature type="transmembrane region" description="Helical" evidence="7">
    <location>
        <begin position="167"/>
        <end position="194"/>
    </location>
</feature>
<protein>
    <submittedName>
        <fullName evidence="8">ABC-type Co2+ transport system permease component</fullName>
    </submittedName>
</protein>
<evidence type="ECO:0000256" key="3">
    <source>
        <dbReference type="ARBA" id="ARBA00022475"/>
    </source>
</evidence>
<name>A0A1Y3GDJ9_9EURY</name>
<dbReference type="PANTHER" id="PTHR34229">
    <property type="entry name" value="METAL TRANSPORT PROTEIN HI_1621-RELATED"/>
    <property type="match status" value="1"/>
</dbReference>
<evidence type="ECO:0000313" key="9">
    <source>
        <dbReference type="Proteomes" id="UP000195137"/>
    </source>
</evidence>
<keyword evidence="5 7" id="KW-1133">Transmembrane helix</keyword>
<dbReference type="InterPro" id="IPR002751">
    <property type="entry name" value="CbiM/NikMN"/>
</dbReference>
<evidence type="ECO:0000256" key="7">
    <source>
        <dbReference type="SAM" id="Phobius"/>
    </source>
</evidence>
<evidence type="ECO:0000313" key="8">
    <source>
        <dbReference type="EMBL" id="OUJ18274.1"/>
    </source>
</evidence>
<feature type="transmembrane region" description="Helical" evidence="7">
    <location>
        <begin position="129"/>
        <end position="155"/>
    </location>
</feature>
<feature type="transmembrane region" description="Helical" evidence="7">
    <location>
        <begin position="35"/>
        <end position="54"/>
    </location>
</feature>
<reference evidence="8 9" key="1">
    <citation type="submission" date="2016-12" db="EMBL/GenBank/DDBJ databases">
        <title>Discovery of methanogenic haloarchaea.</title>
        <authorList>
            <person name="Sorokin D.Y."/>
            <person name="Makarova K.S."/>
            <person name="Abbas B."/>
            <person name="Ferrer M."/>
            <person name="Golyshin P.N."/>
        </authorList>
    </citation>
    <scope>NUCLEOTIDE SEQUENCE [LARGE SCALE GENOMIC DNA]</scope>
    <source>
        <strain evidence="8">AMET1</strain>
    </source>
</reference>
<dbReference type="AlphaFoldDB" id="A0A1Y3GDJ9"/>
<dbReference type="Gene3D" id="1.10.1760.20">
    <property type="match status" value="1"/>
</dbReference>
<accession>A0A1Y3GDJ9</accession>
<keyword evidence="2" id="KW-0813">Transport</keyword>
<comment type="subcellular location">
    <subcellularLocation>
        <location evidence="1">Cell membrane</location>
        <topology evidence="1">Multi-pass membrane protein</topology>
    </subcellularLocation>
</comment>